<sequence length="207" mass="22549">MRQRTLSIVMGVLAGLTLAGCGASAPIQISAINSRQIARTVNQWSLPLITGKTVKSSQTLINPLTSAPSSPYAALIKNTLADPAMGVTSDWHGLTVPAVWITDGRTTFNVNMYRGITNNPSITTPVRVTRARVHNLVLRIMHNHYMLLSRHSYIVVIQKISARIANQLTKAGSSIVENIDTSTNKPAYMILWVGQSTIKKHVSPVKL</sequence>
<dbReference type="EMBL" id="PXYT01000001">
    <property type="protein sequence ID" value="PSR31834.1"/>
    <property type="molecule type" value="Genomic_DNA"/>
</dbReference>
<accession>A0A2T2XBF3</accession>
<reference evidence="1 2" key="1">
    <citation type="journal article" date="2014" name="BMC Genomics">
        <title>Comparison of environmental and isolate Sulfobacillus genomes reveals diverse carbon, sulfur, nitrogen, and hydrogen metabolisms.</title>
        <authorList>
            <person name="Justice N.B."/>
            <person name="Norman A."/>
            <person name="Brown C.T."/>
            <person name="Singh A."/>
            <person name="Thomas B.C."/>
            <person name="Banfield J.F."/>
        </authorList>
    </citation>
    <scope>NUCLEOTIDE SEQUENCE [LARGE SCALE GENOMIC DNA]</scope>
    <source>
        <strain evidence="1">AMDSBA1</strain>
    </source>
</reference>
<gene>
    <name evidence="1" type="ORF">C7B43_01030</name>
</gene>
<evidence type="ECO:0000313" key="1">
    <source>
        <dbReference type="EMBL" id="PSR31834.1"/>
    </source>
</evidence>
<protein>
    <submittedName>
        <fullName evidence="1">Uncharacterized protein</fullName>
    </submittedName>
</protein>
<comment type="caution">
    <text evidence="1">The sequence shown here is derived from an EMBL/GenBank/DDBJ whole genome shotgun (WGS) entry which is preliminary data.</text>
</comment>
<dbReference type="PROSITE" id="PS51257">
    <property type="entry name" value="PROKAR_LIPOPROTEIN"/>
    <property type="match status" value="1"/>
</dbReference>
<proteinExistence type="predicted"/>
<name>A0A2T2XBF3_9FIRM</name>
<dbReference type="AlphaFoldDB" id="A0A2T2XBF3"/>
<organism evidence="1 2">
    <name type="scientific">Sulfobacillus benefaciens</name>
    <dbReference type="NCBI Taxonomy" id="453960"/>
    <lineage>
        <taxon>Bacteria</taxon>
        <taxon>Bacillati</taxon>
        <taxon>Bacillota</taxon>
        <taxon>Clostridia</taxon>
        <taxon>Eubacteriales</taxon>
        <taxon>Clostridiales Family XVII. Incertae Sedis</taxon>
        <taxon>Sulfobacillus</taxon>
    </lineage>
</organism>
<evidence type="ECO:0000313" key="2">
    <source>
        <dbReference type="Proteomes" id="UP000242699"/>
    </source>
</evidence>
<dbReference type="Proteomes" id="UP000242699">
    <property type="component" value="Unassembled WGS sequence"/>
</dbReference>